<feature type="non-terminal residue" evidence="1">
    <location>
        <position position="1"/>
    </location>
</feature>
<dbReference type="Proteomes" id="UP000054423">
    <property type="component" value="Unassembled WGS sequence"/>
</dbReference>
<accession>W2KFA0</accession>
<name>W2KFA0_PHYNI</name>
<proteinExistence type="predicted"/>
<dbReference type="EMBL" id="KI681970">
    <property type="protein sequence ID" value="ETL83788.1"/>
    <property type="molecule type" value="Genomic_DNA"/>
</dbReference>
<reference evidence="1" key="1">
    <citation type="submission" date="2013-11" db="EMBL/GenBank/DDBJ databases">
        <title>The Genome Sequence of Phytophthora parasitica CHvinca01.</title>
        <authorList>
            <consortium name="The Broad Institute Genomics Platform"/>
            <person name="Russ C."/>
            <person name="Tyler B."/>
            <person name="Panabieres F."/>
            <person name="Shan W."/>
            <person name="Tripathy S."/>
            <person name="Grunwald N."/>
            <person name="Machado M."/>
            <person name="Johnson C.S."/>
            <person name="Arredondo F."/>
            <person name="Hong C."/>
            <person name="Coffey M."/>
            <person name="Young S.K."/>
            <person name="Zeng Q."/>
            <person name="Gargeya S."/>
            <person name="Fitzgerald M."/>
            <person name="Abouelleil A."/>
            <person name="Alvarado L."/>
            <person name="Chapman S.B."/>
            <person name="Gainer-Dewar J."/>
            <person name="Goldberg J."/>
            <person name="Griggs A."/>
            <person name="Gujja S."/>
            <person name="Hansen M."/>
            <person name="Howarth C."/>
            <person name="Imamovic A."/>
            <person name="Ireland A."/>
            <person name="Larimer J."/>
            <person name="McCowan C."/>
            <person name="Murphy C."/>
            <person name="Pearson M."/>
            <person name="Poon T.W."/>
            <person name="Priest M."/>
            <person name="Roberts A."/>
            <person name="Saif S."/>
            <person name="Shea T."/>
            <person name="Sykes S."/>
            <person name="Wortman J."/>
            <person name="Nusbaum C."/>
            <person name="Birren B."/>
        </authorList>
    </citation>
    <scope>NUCLEOTIDE SEQUENCE [LARGE SCALE GENOMIC DNA]</scope>
    <source>
        <strain evidence="1">CHvinca01</strain>
    </source>
</reference>
<dbReference type="AlphaFoldDB" id="W2KFA0"/>
<protein>
    <submittedName>
        <fullName evidence="1">Uncharacterized protein</fullName>
    </submittedName>
</protein>
<organism evidence="1">
    <name type="scientific">Phytophthora nicotianae</name>
    <name type="common">Potato buckeye rot agent</name>
    <name type="synonym">Phytophthora parasitica</name>
    <dbReference type="NCBI Taxonomy" id="4792"/>
    <lineage>
        <taxon>Eukaryota</taxon>
        <taxon>Sar</taxon>
        <taxon>Stramenopiles</taxon>
        <taxon>Oomycota</taxon>
        <taxon>Peronosporomycetes</taxon>
        <taxon>Peronosporales</taxon>
        <taxon>Peronosporaceae</taxon>
        <taxon>Phytophthora</taxon>
    </lineage>
</organism>
<sequence length="114" mass="12337">SPIGGTEQKAATLWKSIVDAFHGMVKPLTGDDYRSIQAARNHWTCISRDVGSLWGASLSLETSLERMPTTISTTLARCLLHKKAFHLSSNIVGFSLILSVPSGWTIFPPQVGAV</sequence>
<evidence type="ECO:0000313" key="1">
    <source>
        <dbReference type="EMBL" id="ETL83788.1"/>
    </source>
</evidence>
<gene>
    <name evidence="1" type="ORF">L917_16324</name>
</gene>